<evidence type="ECO:0000313" key="2">
    <source>
        <dbReference type="EMBL" id="TJZ44460.1"/>
    </source>
</evidence>
<reference evidence="2 3" key="1">
    <citation type="submission" date="2019-04" db="EMBL/GenBank/DDBJ databases">
        <title>Streptomyces piniterrae sp. nov., a heliquinomycin-producing actinomycete isolated from rhizosphere soil of Pinus yunnanensis.</title>
        <authorList>
            <person name="Zhuang X."/>
            <person name="Zhao J."/>
        </authorList>
    </citation>
    <scope>NUCLEOTIDE SEQUENCE [LARGE SCALE GENOMIC DNA]</scope>
    <source>
        <strain evidence="3">jys28</strain>
    </source>
</reference>
<feature type="region of interest" description="Disordered" evidence="1">
    <location>
        <begin position="1"/>
        <end position="21"/>
    </location>
</feature>
<evidence type="ECO:0000256" key="1">
    <source>
        <dbReference type="SAM" id="MobiDB-lite"/>
    </source>
</evidence>
<protein>
    <submittedName>
        <fullName evidence="2">Uncharacterized protein</fullName>
    </submittedName>
</protein>
<organism evidence="2 3">
    <name type="scientific">Streptomyces piniterrae</name>
    <dbReference type="NCBI Taxonomy" id="2571125"/>
    <lineage>
        <taxon>Bacteria</taxon>
        <taxon>Bacillati</taxon>
        <taxon>Actinomycetota</taxon>
        <taxon>Actinomycetes</taxon>
        <taxon>Kitasatosporales</taxon>
        <taxon>Streptomycetaceae</taxon>
        <taxon>Streptomyces</taxon>
    </lineage>
</organism>
<accession>A0A4U0MTZ1</accession>
<dbReference type="OrthoDB" id="4255520at2"/>
<gene>
    <name evidence="2" type="ORF">FCH28_29350</name>
</gene>
<proteinExistence type="predicted"/>
<dbReference type="AlphaFoldDB" id="A0A4U0MTZ1"/>
<keyword evidence="3" id="KW-1185">Reference proteome</keyword>
<evidence type="ECO:0000313" key="3">
    <source>
        <dbReference type="Proteomes" id="UP000308697"/>
    </source>
</evidence>
<dbReference type="Proteomes" id="UP000308697">
    <property type="component" value="Unassembled WGS sequence"/>
</dbReference>
<dbReference type="EMBL" id="SUMB01000012">
    <property type="protein sequence ID" value="TJZ44460.1"/>
    <property type="molecule type" value="Genomic_DNA"/>
</dbReference>
<comment type="caution">
    <text evidence="2">The sequence shown here is derived from an EMBL/GenBank/DDBJ whole genome shotgun (WGS) entry which is preliminary data.</text>
</comment>
<name>A0A4U0MTZ1_9ACTN</name>
<sequence>MDEKPPRVTVHPPDPDGARRVTVGDRTLGVAHRIEDLVKFLRHTRLTEHVPLDEVEVEETDLIDWLGGGPEEWGD</sequence>
<dbReference type="RefSeq" id="WP_136743219.1">
    <property type="nucleotide sequence ID" value="NZ_SUMB01000012.1"/>
</dbReference>